<proteinExistence type="predicted"/>
<comment type="caution">
    <text evidence="2">The sequence shown here is derived from an EMBL/GenBank/DDBJ whole genome shotgun (WGS) entry which is preliminary data.</text>
</comment>
<gene>
    <name evidence="2" type="ORF">CARN4_0143</name>
</gene>
<feature type="compositionally biased region" description="Basic and acidic residues" evidence="1">
    <location>
        <begin position="44"/>
        <end position="55"/>
    </location>
</feature>
<dbReference type="EMBL" id="CABO01000006">
    <property type="protein sequence ID" value="CBI00796.1"/>
    <property type="molecule type" value="Genomic_DNA"/>
</dbReference>
<organism evidence="2">
    <name type="scientific">mine drainage metagenome</name>
    <dbReference type="NCBI Taxonomy" id="410659"/>
    <lineage>
        <taxon>unclassified sequences</taxon>
        <taxon>metagenomes</taxon>
        <taxon>ecological metagenomes</taxon>
    </lineage>
</organism>
<accession>E6Q0T6</accession>
<dbReference type="InterPro" id="IPR002514">
    <property type="entry name" value="Transposase_8"/>
</dbReference>
<dbReference type="GO" id="GO:0006313">
    <property type="term" value="P:DNA transposition"/>
    <property type="evidence" value="ECO:0007669"/>
    <property type="project" value="InterPro"/>
</dbReference>
<evidence type="ECO:0008006" key="3">
    <source>
        <dbReference type="Google" id="ProtNLM"/>
    </source>
</evidence>
<feature type="compositionally biased region" description="Basic and acidic residues" evidence="1">
    <location>
        <begin position="178"/>
        <end position="195"/>
    </location>
</feature>
<reference evidence="2" key="1">
    <citation type="submission" date="2009-10" db="EMBL/GenBank/DDBJ databases">
        <title>Diversity of trophic interactions inside an arsenic-rich microbial ecosystem.</title>
        <authorList>
            <person name="Bertin P.N."/>
            <person name="Heinrich-Salmeron A."/>
            <person name="Pelletier E."/>
            <person name="Goulhen-Chollet F."/>
            <person name="Arsene-Ploetze F."/>
            <person name="Gallien S."/>
            <person name="Calteau A."/>
            <person name="Vallenet D."/>
            <person name="Casiot C."/>
            <person name="Chane-Woon-Ming B."/>
            <person name="Giloteaux L."/>
            <person name="Barakat M."/>
            <person name="Bonnefoy V."/>
            <person name="Bruneel O."/>
            <person name="Chandler M."/>
            <person name="Cleiss J."/>
            <person name="Duran R."/>
            <person name="Elbaz-Poulichet F."/>
            <person name="Fonknechten N."/>
            <person name="Lauga B."/>
            <person name="Mornico D."/>
            <person name="Ortet P."/>
            <person name="Schaeffer C."/>
            <person name="Siguier P."/>
            <person name="Alexander Thil Smith A."/>
            <person name="Van Dorsselaer A."/>
            <person name="Weissenbach J."/>
            <person name="Medigue C."/>
            <person name="Le Paslier D."/>
        </authorList>
    </citation>
    <scope>NUCLEOTIDE SEQUENCE</scope>
</reference>
<evidence type="ECO:0000313" key="2">
    <source>
        <dbReference type="EMBL" id="CBI00796.1"/>
    </source>
</evidence>
<dbReference type="GO" id="GO:0004803">
    <property type="term" value="F:transposase activity"/>
    <property type="evidence" value="ECO:0007669"/>
    <property type="project" value="InterPro"/>
</dbReference>
<feature type="region of interest" description="Disordered" evidence="1">
    <location>
        <begin position="173"/>
        <end position="195"/>
    </location>
</feature>
<dbReference type="SUPFAM" id="SSF46689">
    <property type="entry name" value="Homeodomain-like"/>
    <property type="match status" value="1"/>
</dbReference>
<dbReference type="PANTHER" id="PTHR33215:SF13">
    <property type="entry name" value="PROTEIN DISTAL ANTENNA"/>
    <property type="match status" value="1"/>
</dbReference>
<dbReference type="GO" id="GO:0003677">
    <property type="term" value="F:DNA binding"/>
    <property type="evidence" value="ECO:0007669"/>
    <property type="project" value="InterPro"/>
</dbReference>
<dbReference type="InterPro" id="IPR009057">
    <property type="entry name" value="Homeodomain-like_sf"/>
</dbReference>
<dbReference type="AlphaFoldDB" id="E6Q0T6"/>
<evidence type="ECO:0000256" key="1">
    <source>
        <dbReference type="SAM" id="MobiDB-lite"/>
    </source>
</evidence>
<dbReference type="Pfam" id="PF01527">
    <property type="entry name" value="HTH_Tnp_1"/>
    <property type="match status" value="1"/>
</dbReference>
<feature type="region of interest" description="Disordered" evidence="1">
    <location>
        <begin position="43"/>
        <end position="66"/>
    </location>
</feature>
<dbReference type="InterPro" id="IPR051839">
    <property type="entry name" value="RD_transcriptional_regulator"/>
</dbReference>
<protein>
    <recommendedName>
        <fullName evidence="3">Transposase</fullName>
    </recommendedName>
</protein>
<sequence>MAKNPSYPPEFRRKIVDLVRSGRPARAVAQEFQLSRQTISNWCKQDDLDSGRRSDGPTSAENEEISRLRKRVRQFEIERDILGKAAVDSTGQRNTPIIVDGGLERGSDGTARVVTAPQGGALETLASGRVGKRYCTSLGEERRLDIRRPSPTRRHWSAAEEAITMHLWPTAHSSRSARCADSRERSPRCAFDARA</sequence>
<dbReference type="Gene3D" id="1.10.10.60">
    <property type="entry name" value="Homeodomain-like"/>
    <property type="match status" value="1"/>
</dbReference>
<dbReference type="PANTHER" id="PTHR33215">
    <property type="entry name" value="PROTEIN DISTAL ANTENNA"/>
    <property type="match status" value="1"/>
</dbReference>
<name>E6Q0T6_9ZZZZ</name>